<dbReference type="EMBL" id="KZ772910">
    <property type="protein sequence ID" value="PTQ26955.1"/>
    <property type="molecule type" value="Genomic_DNA"/>
</dbReference>
<organism evidence="2 3">
    <name type="scientific">Marchantia polymorpha</name>
    <name type="common">Common liverwort</name>
    <name type="synonym">Marchantia aquatica</name>
    <dbReference type="NCBI Taxonomy" id="3197"/>
    <lineage>
        <taxon>Eukaryota</taxon>
        <taxon>Viridiplantae</taxon>
        <taxon>Streptophyta</taxon>
        <taxon>Embryophyta</taxon>
        <taxon>Marchantiophyta</taxon>
        <taxon>Marchantiopsida</taxon>
        <taxon>Marchantiidae</taxon>
        <taxon>Marchantiales</taxon>
        <taxon>Marchantiaceae</taxon>
        <taxon>Marchantia</taxon>
    </lineage>
</organism>
<evidence type="ECO:0000313" key="2">
    <source>
        <dbReference type="EMBL" id="PTQ26955.1"/>
    </source>
</evidence>
<proteinExistence type="predicted"/>
<accession>A0A2R6VZD4</accession>
<sequence>MVFGTLLVLGAAAAGYYVYDKVKEQKAKENYAELISDANDQQDAETVRIKKRAILGRLVYGTYDRFRGAENYEEWWTNVHYRLVPLESVLSVDERNSYAEELQDELCNQYFGVFQRTNESLPSALAPNWVVAIRGTDLSNIEDIINDLRIFTETLHSSTLIPILEAVVRSLVAQHGYDNVNVTGHSLGAAAGLLVCRRLALEGCLVEGHFFNPPFTTLKSLLRVIPKEWRPMSEELCEDGKSLAMELLETDPDPYSKSKALAEFARLAKVNWSPYLYVNKYDVICNDFLSHFKKAKPGTCNYDEEKWYSSVTDLTQWVLGETESFHLFPFAHLNKIKKTKYGFRPVSAHKLWTWLNPRVAGQFKQARLIPRPHHLDGML</sequence>
<dbReference type="OrthoDB" id="58570at2759"/>
<dbReference type="InterPro" id="IPR029058">
    <property type="entry name" value="AB_hydrolase_fold"/>
</dbReference>
<dbReference type="SUPFAM" id="SSF53474">
    <property type="entry name" value="alpha/beta-Hydrolases"/>
    <property type="match status" value="1"/>
</dbReference>
<dbReference type="PANTHER" id="PTHR31479:SF39">
    <property type="entry name" value="FUNGAL LIPASE-LIKE DOMAIN-CONTAINING PROTEIN"/>
    <property type="match status" value="1"/>
</dbReference>
<dbReference type="Gene3D" id="3.40.50.1820">
    <property type="entry name" value="alpha/beta hydrolase"/>
    <property type="match status" value="1"/>
</dbReference>
<name>A0A2R6VZD4_MARPO</name>
<feature type="signal peptide" evidence="1">
    <location>
        <begin position="1"/>
        <end position="15"/>
    </location>
</feature>
<keyword evidence="1" id="KW-0732">Signal</keyword>
<protein>
    <submittedName>
        <fullName evidence="2">Uncharacterized protein</fullName>
    </submittedName>
</protein>
<reference evidence="3" key="1">
    <citation type="journal article" date="2017" name="Cell">
        <title>Insights into land plant evolution garnered from the Marchantia polymorpha genome.</title>
        <authorList>
            <person name="Bowman J.L."/>
            <person name="Kohchi T."/>
            <person name="Yamato K.T."/>
            <person name="Jenkins J."/>
            <person name="Shu S."/>
            <person name="Ishizaki K."/>
            <person name="Yamaoka S."/>
            <person name="Nishihama R."/>
            <person name="Nakamura Y."/>
            <person name="Berger F."/>
            <person name="Adam C."/>
            <person name="Aki S.S."/>
            <person name="Althoff F."/>
            <person name="Araki T."/>
            <person name="Arteaga-Vazquez M.A."/>
            <person name="Balasubrmanian S."/>
            <person name="Barry K."/>
            <person name="Bauer D."/>
            <person name="Boehm C.R."/>
            <person name="Briginshaw L."/>
            <person name="Caballero-Perez J."/>
            <person name="Catarino B."/>
            <person name="Chen F."/>
            <person name="Chiyoda S."/>
            <person name="Chovatia M."/>
            <person name="Davies K.M."/>
            <person name="Delmans M."/>
            <person name="Demura T."/>
            <person name="Dierschke T."/>
            <person name="Dolan L."/>
            <person name="Dorantes-Acosta A.E."/>
            <person name="Eklund D.M."/>
            <person name="Florent S.N."/>
            <person name="Flores-Sandoval E."/>
            <person name="Fujiyama A."/>
            <person name="Fukuzawa H."/>
            <person name="Galik B."/>
            <person name="Grimanelli D."/>
            <person name="Grimwood J."/>
            <person name="Grossniklaus U."/>
            <person name="Hamada T."/>
            <person name="Haseloff J."/>
            <person name="Hetherington A.J."/>
            <person name="Higo A."/>
            <person name="Hirakawa Y."/>
            <person name="Hundley H.N."/>
            <person name="Ikeda Y."/>
            <person name="Inoue K."/>
            <person name="Inoue S.I."/>
            <person name="Ishida S."/>
            <person name="Jia Q."/>
            <person name="Kakita M."/>
            <person name="Kanazawa T."/>
            <person name="Kawai Y."/>
            <person name="Kawashima T."/>
            <person name="Kennedy M."/>
            <person name="Kinose K."/>
            <person name="Kinoshita T."/>
            <person name="Kohara Y."/>
            <person name="Koide E."/>
            <person name="Komatsu K."/>
            <person name="Kopischke S."/>
            <person name="Kubo M."/>
            <person name="Kyozuka J."/>
            <person name="Lagercrantz U."/>
            <person name="Lin S.S."/>
            <person name="Lindquist E."/>
            <person name="Lipzen A.M."/>
            <person name="Lu C.W."/>
            <person name="De Luna E."/>
            <person name="Martienssen R.A."/>
            <person name="Minamino N."/>
            <person name="Mizutani M."/>
            <person name="Mizutani M."/>
            <person name="Mochizuki N."/>
            <person name="Monte I."/>
            <person name="Mosher R."/>
            <person name="Nagasaki H."/>
            <person name="Nakagami H."/>
            <person name="Naramoto S."/>
            <person name="Nishitani K."/>
            <person name="Ohtani M."/>
            <person name="Okamoto T."/>
            <person name="Okumura M."/>
            <person name="Phillips J."/>
            <person name="Pollak B."/>
            <person name="Reinders A."/>
            <person name="Rovekamp M."/>
            <person name="Sano R."/>
            <person name="Sawa S."/>
            <person name="Schmid M.W."/>
            <person name="Shirakawa M."/>
            <person name="Solano R."/>
            <person name="Spunde A."/>
            <person name="Suetsugu N."/>
            <person name="Sugano S."/>
            <person name="Sugiyama A."/>
            <person name="Sun R."/>
            <person name="Suzuki Y."/>
            <person name="Takenaka M."/>
            <person name="Takezawa D."/>
            <person name="Tomogane H."/>
            <person name="Tsuzuki M."/>
            <person name="Ueda T."/>
            <person name="Umeda M."/>
            <person name="Ward J.M."/>
            <person name="Watanabe Y."/>
            <person name="Yazaki K."/>
            <person name="Yokoyama R."/>
            <person name="Yoshitake Y."/>
            <person name="Yotsui I."/>
            <person name="Zachgo S."/>
            <person name="Schmutz J."/>
        </authorList>
    </citation>
    <scope>NUCLEOTIDE SEQUENCE [LARGE SCALE GENOMIC DNA]</scope>
    <source>
        <strain evidence="3">Tak-1</strain>
    </source>
</reference>
<feature type="chain" id="PRO_5015337110" evidence="1">
    <location>
        <begin position="16"/>
        <end position="379"/>
    </location>
</feature>
<dbReference type="AlphaFoldDB" id="A0A2R6VZD4"/>
<keyword evidence="3" id="KW-1185">Reference proteome</keyword>
<evidence type="ECO:0000313" key="3">
    <source>
        <dbReference type="Proteomes" id="UP000244005"/>
    </source>
</evidence>
<evidence type="ECO:0000256" key="1">
    <source>
        <dbReference type="SAM" id="SignalP"/>
    </source>
</evidence>
<dbReference type="PANTHER" id="PTHR31479">
    <property type="entry name" value="ALPHA/BETA-HYDROLASES SUPERFAMILY PROTEIN"/>
    <property type="match status" value="1"/>
</dbReference>
<dbReference type="Gramene" id="Mp4g19950.1">
    <property type="protein sequence ID" value="Mp4g19950.1.cds"/>
    <property type="gene ID" value="Mp4g19950"/>
</dbReference>
<dbReference type="Proteomes" id="UP000244005">
    <property type="component" value="Unassembled WGS sequence"/>
</dbReference>
<gene>
    <name evidence="2" type="ORF">MARPO_0255s0002</name>
</gene>